<evidence type="ECO:0000256" key="6">
    <source>
        <dbReference type="ARBA" id="ARBA00022989"/>
    </source>
</evidence>
<protein>
    <submittedName>
        <fullName evidence="9">Endospore germination permease</fullName>
    </submittedName>
</protein>
<feature type="transmembrane region" description="Helical" evidence="8">
    <location>
        <begin position="305"/>
        <end position="325"/>
    </location>
</feature>
<feature type="transmembrane region" description="Helical" evidence="8">
    <location>
        <begin position="41"/>
        <end position="59"/>
    </location>
</feature>
<dbReference type="EMBL" id="JACJVP010000022">
    <property type="protein sequence ID" value="MBB6671550.1"/>
    <property type="molecule type" value="Genomic_DNA"/>
</dbReference>
<dbReference type="Proteomes" id="UP000547209">
    <property type="component" value="Unassembled WGS sequence"/>
</dbReference>
<evidence type="ECO:0000256" key="8">
    <source>
        <dbReference type="SAM" id="Phobius"/>
    </source>
</evidence>
<comment type="subcellular location">
    <subcellularLocation>
        <location evidence="1">Membrane</location>
        <topology evidence="1">Multi-pass membrane protein</topology>
    </subcellularLocation>
</comment>
<sequence>MIEKGKISALQMALLMHPTILSTAALSVPAITMEKAGTDMWITPALSSVVGFLTVYLSCRLHRRFPKETLIEYCRSILGAYLGKAAAVVYLISFLYTMGIILREYGEFIVGTFLVKTPMIWVILCLVAVCAYAVREGLEVLGRAAQILIPGATFVIFGMLVIMLPDMHLKHMLPILENGPLPPLLGSIVPMSWFSQFIMVSFMLPYLSQPNKGLKWGYISVAAVLITLLAINLSILLLFGPLSKEFSYPFLNAVRYVALADFLEHIESLLMAAWLIGMFIKVVVVYYAAALGTAQWLGLPDYRPLIVPLGFLAILFSIWAAPNYQALKEILGTELPFFALTMQVVLPACLLGLAAIKGGRAT</sequence>
<feature type="transmembrane region" description="Helical" evidence="8">
    <location>
        <begin position="271"/>
        <end position="293"/>
    </location>
</feature>
<feature type="transmembrane region" description="Helical" evidence="8">
    <location>
        <begin position="80"/>
        <end position="102"/>
    </location>
</feature>
<keyword evidence="10" id="KW-1185">Reference proteome</keyword>
<evidence type="ECO:0000313" key="9">
    <source>
        <dbReference type="EMBL" id="MBB6671550.1"/>
    </source>
</evidence>
<evidence type="ECO:0000256" key="7">
    <source>
        <dbReference type="ARBA" id="ARBA00023136"/>
    </source>
</evidence>
<name>A0A7X0RSE9_9BACL</name>
<evidence type="ECO:0000256" key="5">
    <source>
        <dbReference type="ARBA" id="ARBA00022692"/>
    </source>
</evidence>
<keyword evidence="4" id="KW-0309">Germination</keyword>
<evidence type="ECO:0000256" key="4">
    <source>
        <dbReference type="ARBA" id="ARBA00022544"/>
    </source>
</evidence>
<dbReference type="InterPro" id="IPR004761">
    <property type="entry name" value="Spore_GerAB"/>
</dbReference>
<dbReference type="PANTHER" id="PTHR34975:SF2">
    <property type="entry name" value="SPORE GERMINATION PROTEIN A2"/>
    <property type="match status" value="1"/>
</dbReference>
<reference evidence="9 10" key="1">
    <citation type="submission" date="2020-08" db="EMBL/GenBank/DDBJ databases">
        <title>Cohnella phylogeny.</title>
        <authorList>
            <person name="Dunlap C."/>
        </authorList>
    </citation>
    <scope>NUCLEOTIDE SEQUENCE [LARGE SCALE GENOMIC DNA]</scope>
    <source>
        <strain evidence="9 10">DSM 28246</strain>
    </source>
</reference>
<accession>A0A7X0RSE9</accession>
<dbReference type="Pfam" id="PF03845">
    <property type="entry name" value="Spore_permease"/>
    <property type="match status" value="1"/>
</dbReference>
<dbReference type="RefSeq" id="WP_185143034.1">
    <property type="nucleotide sequence ID" value="NZ_JACJVP010000022.1"/>
</dbReference>
<evidence type="ECO:0000256" key="2">
    <source>
        <dbReference type="ARBA" id="ARBA00007998"/>
    </source>
</evidence>
<feature type="transmembrane region" description="Helical" evidence="8">
    <location>
        <begin position="216"/>
        <end position="239"/>
    </location>
</feature>
<organism evidence="9 10">
    <name type="scientific">Cohnella nanjingensis</name>
    <dbReference type="NCBI Taxonomy" id="1387779"/>
    <lineage>
        <taxon>Bacteria</taxon>
        <taxon>Bacillati</taxon>
        <taxon>Bacillota</taxon>
        <taxon>Bacilli</taxon>
        <taxon>Bacillales</taxon>
        <taxon>Paenibacillaceae</taxon>
        <taxon>Cohnella</taxon>
    </lineage>
</organism>
<keyword evidence="3" id="KW-0813">Transport</keyword>
<dbReference type="PANTHER" id="PTHR34975">
    <property type="entry name" value="SPORE GERMINATION PROTEIN A2"/>
    <property type="match status" value="1"/>
</dbReference>
<dbReference type="GO" id="GO:0016020">
    <property type="term" value="C:membrane"/>
    <property type="evidence" value="ECO:0007669"/>
    <property type="project" value="UniProtKB-SubCell"/>
</dbReference>
<dbReference type="GO" id="GO:0009847">
    <property type="term" value="P:spore germination"/>
    <property type="evidence" value="ECO:0007669"/>
    <property type="project" value="InterPro"/>
</dbReference>
<feature type="transmembrane region" description="Helical" evidence="8">
    <location>
        <begin position="108"/>
        <end position="134"/>
    </location>
</feature>
<evidence type="ECO:0000256" key="3">
    <source>
        <dbReference type="ARBA" id="ARBA00022448"/>
    </source>
</evidence>
<evidence type="ECO:0000313" key="10">
    <source>
        <dbReference type="Proteomes" id="UP000547209"/>
    </source>
</evidence>
<dbReference type="NCBIfam" id="TIGR00912">
    <property type="entry name" value="2A0309"/>
    <property type="match status" value="1"/>
</dbReference>
<dbReference type="AlphaFoldDB" id="A0A7X0RSE9"/>
<keyword evidence="5 8" id="KW-0812">Transmembrane</keyword>
<feature type="transmembrane region" description="Helical" evidence="8">
    <location>
        <begin position="337"/>
        <end position="356"/>
    </location>
</feature>
<feature type="transmembrane region" description="Helical" evidence="8">
    <location>
        <begin position="146"/>
        <end position="164"/>
    </location>
</feature>
<comment type="similarity">
    <text evidence="2">Belongs to the amino acid-polyamine-organocation (APC) superfamily. Spore germination protein (SGP) (TC 2.A.3.9) family.</text>
</comment>
<comment type="caution">
    <text evidence="9">The sequence shown here is derived from an EMBL/GenBank/DDBJ whole genome shotgun (WGS) entry which is preliminary data.</text>
</comment>
<keyword evidence="6 8" id="KW-1133">Transmembrane helix</keyword>
<gene>
    <name evidence="9" type="ORF">H7C19_12740</name>
</gene>
<keyword evidence="7 8" id="KW-0472">Membrane</keyword>
<feature type="transmembrane region" description="Helical" evidence="8">
    <location>
        <begin position="184"/>
        <end position="204"/>
    </location>
</feature>
<proteinExistence type="inferred from homology"/>
<evidence type="ECO:0000256" key="1">
    <source>
        <dbReference type="ARBA" id="ARBA00004141"/>
    </source>
</evidence>